<reference evidence="2" key="3">
    <citation type="submission" date="2015-04" db="UniProtKB">
        <authorList>
            <consortium name="EnsemblPlants"/>
        </authorList>
    </citation>
    <scope>IDENTIFICATION</scope>
    <source>
        <strain evidence="2">cv. Jemalong A17</strain>
    </source>
</reference>
<reference evidence="1 3" key="2">
    <citation type="journal article" date="2014" name="BMC Genomics">
        <title>An improved genome release (version Mt4.0) for the model legume Medicago truncatula.</title>
        <authorList>
            <person name="Tang H."/>
            <person name="Krishnakumar V."/>
            <person name="Bidwell S."/>
            <person name="Rosen B."/>
            <person name="Chan A."/>
            <person name="Zhou S."/>
            <person name="Gentzbittel L."/>
            <person name="Childs K.L."/>
            <person name="Yandell M."/>
            <person name="Gundlach H."/>
            <person name="Mayer K.F."/>
            <person name="Schwartz D.C."/>
            <person name="Town C.D."/>
        </authorList>
    </citation>
    <scope>GENOME REANNOTATION</scope>
    <source>
        <strain evidence="1">A17</strain>
        <strain evidence="2 3">cv. Jemalong A17</strain>
    </source>
</reference>
<dbReference type="Proteomes" id="UP000002051">
    <property type="component" value="Chromosome 3"/>
</dbReference>
<name>A0A072V6X8_MEDTR</name>
<reference evidence="1 3" key="1">
    <citation type="journal article" date="2011" name="Nature">
        <title>The Medicago genome provides insight into the evolution of rhizobial symbioses.</title>
        <authorList>
            <person name="Young N.D."/>
            <person name="Debelle F."/>
            <person name="Oldroyd G.E."/>
            <person name="Geurts R."/>
            <person name="Cannon S.B."/>
            <person name="Udvardi M.K."/>
            <person name="Benedito V.A."/>
            <person name="Mayer K.F."/>
            <person name="Gouzy J."/>
            <person name="Schoof H."/>
            <person name="Van de Peer Y."/>
            <person name="Proost S."/>
            <person name="Cook D.R."/>
            <person name="Meyers B.C."/>
            <person name="Spannagl M."/>
            <person name="Cheung F."/>
            <person name="De Mita S."/>
            <person name="Krishnakumar V."/>
            <person name="Gundlach H."/>
            <person name="Zhou S."/>
            <person name="Mudge J."/>
            <person name="Bharti A.K."/>
            <person name="Murray J.D."/>
            <person name="Naoumkina M.A."/>
            <person name="Rosen B."/>
            <person name="Silverstein K.A."/>
            <person name="Tang H."/>
            <person name="Rombauts S."/>
            <person name="Zhao P.X."/>
            <person name="Zhou P."/>
            <person name="Barbe V."/>
            <person name="Bardou P."/>
            <person name="Bechner M."/>
            <person name="Bellec A."/>
            <person name="Berger A."/>
            <person name="Berges H."/>
            <person name="Bidwell S."/>
            <person name="Bisseling T."/>
            <person name="Choisne N."/>
            <person name="Couloux A."/>
            <person name="Denny R."/>
            <person name="Deshpande S."/>
            <person name="Dai X."/>
            <person name="Doyle J.J."/>
            <person name="Dudez A.M."/>
            <person name="Farmer A.D."/>
            <person name="Fouteau S."/>
            <person name="Franken C."/>
            <person name="Gibelin C."/>
            <person name="Gish J."/>
            <person name="Goldstein S."/>
            <person name="Gonzalez A.J."/>
            <person name="Green P.J."/>
            <person name="Hallab A."/>
            <person name="Hartog M."/>
            <person name="Hua A."/>
            <person name="Humphray S.J."/>
            <person name="Jeong D.H."/>
            <person name="Jing Y."/>
            <person name="Jocker A."/>
            <person name="Kenton S.M."/>
            <person name="Kim D.J."/>
            <person name="Klee K."/>
            <person name="Lai H."/>
            <person name="Lang C."/>
            <person name="Lin S."/>
            <person name="Macmil S.L."/>
            <person name="Magdelenat G."/>
            <person name="Matthews L."/>
            <person name="McCorrison J."/>
            <person name="Monaghan E.L."/>
            <person name="Mun J.H."/>
            <person name="Najar F.Z."/>
            <person name="Nicholson C."/>
            <person name="Noirot C."/>
            <person name="O'Bleness M."/>
            <person name="Paule C.R."/>
            <person name="Poulain J."/>
            <person name="Prion F."/>
            <person name="Qin B."/>
            <person name="Qu C."/>
            <person name="Retzel E.F."/>
            <person name="Riddle C."/>
            <person name="Sallet E."/>
            <person name="Samain S."/>
            <person name="Samson N."/>
            <person name="Sanders I."/>
            <person name="Saurat O."/>
            <person name="Scarpelli C."/>
            <person name="Schiex T."/>
            <person name="Segurens B."/>
            <person name="Severin A.J."/>
            <person name="Sherrier D.J."/>
            <person name="Shi R."/>
            <person name="Sims S."/>
            <person name="Singer S.R."/>
            <person name="Sinharoy S."/>
            <person name="Sterck L."/>
            <person name="Viollet A."/>
            <person name="Wang B.B."/>
            <person name="Wang K."/>
            <person name="Wang M."/>
            <person name="Wang X."/>
            <person name="Warfsmann J."/>
            <person name="Weissenbach J."/>
            <person name="White D.D."/>
            <person name="White J.D."/>
            <person name="Wiley G.B."/>
            <person name="Wincker P."/>
            <person name="Xing Y."/>
            <person name="Yang L."/>
            <person name="Yao Z."/>
            <person name="Ying F."/>
            <person name="Zhai J."/>
            <person name="Zhou L."/>
            <person name="Zuber A."/>
            <person name="Denarie J."/>
            <person name="Dixon R.A."/>
            <person name="May G.D."/>
            <person name="Schwartz D.C."/>
            <person name="Rogers J."/>
            <person name="Quetier F."/>
            <person name="Town C.D."/>
            <person name="Roe B.A."/>
        </authorList>
    </citation>
    <scope>NUCLEOTIDE SEQUENCE [LARGE SCALE GENOMIC DNA]</scope>
    <source>
        <strain evidence="1">A17</strain>
        <strain evidence="2 3">cv. Jemalong A17</strain>
    </source>
</reference>
<keyword evidence="3" id="KW-1185">Reference proteome</keyword>
<evidence type="ECO:0000313" key="2">
    <source>
        <dbReference type="EnsemblPlants" id="KEH33890"/>
    </source>
</evidence>
<evidence type="ECO:0000313" key="3">
    <source>
        <dbReference type="Proteomes" id="UP000002051"/>
    </source>
</evidence>
<dbReference type="EnsemblPlants" id="KEH33890">
    <property type="protein sequence ID" value="KEH33890"/>
    <property type="gene ID" value="MTR_3g053440"/>
</dbReference>
<protein>
    <submittedName>
        <fullName evidence="1 2">Uncharacterized protein</fullName>
    </submittedName>
</protein>
<proteinExistence type="predicted"/>
<evidence type="ECO:0000313" key="1">
    <source>
        <dbReference type="EMBL" id="KEH33890.1"/>
    </source>
</evidence>
<organism evidence="1 3">
    <name type="scientific">Medicago truncatula</name>
    <name type="common">Barrel medic</name>
    <name type="synonym">Medicago tribuloides</name>
    <dbReference type="NCBI Taxonomy" id="3880"/>
    <lineage>
        <taxon>Eukaryota</taxon>
        <taxon>Viridiplantae</taxon>
        <taxon>Streptophyta</taxon>
        <taxon>Embryophyta</taxon>
        <taxon>Tracheophyta</taxon>
        <taxon>Spermatophyta</taxon>
        <taxon>Magnoliopsida</taxon>
        <taxon>eudicotyledons</taxon>
        <taxon>Gunneridae</taxon>
        <taxon>Pentapetalae</taxon>
        <taxon>rosids</taxon>
        <taxon>fabids</taxon>
        <taxon>Fabales</taxon>
        <taxon>Fabaceae</taxon>
        <taxon>Papilionoideae</taxon>
        <taxon>50 kb inversion clade</taxon>
        <taxon>NPAAA clade</taxon>
        <taxon>Hologalegina</taxon>
        <taxon>IRL clade</taxon>
        <taxon>Trifolieae</taxon>
        <taxon>Medicago</taxon>
    </lineage>
</organism>
<dbReference type="AlphaFoldDB" id="A0A072V6X8"/>
<gene>
    <name evidence="1" type="ordered locus">MTR_3g053440</name>
</gene>
<dbReference type="EMBL" id="CM001219">
    <property type="protein sequence ID" value="KEH33890.1"/>
    <property type="molecule type" value="Genomic_DNA"/>
</dbReference>
<dbReference type="HOGENOM" id="CLU_1984885_0_0_1"/>
<accession>A0A072V6X8</accession>
<sequence length="126" mass="14799">MANKYEGYMFSERLQNEVVGRALVRSQLEFKKEQENLEEFKKFNDRQGEACEDLKRENEGREYHYMNLNMFSRLAKLANDAIETIPTKLQAADAARHPLNTPSEVIAFVEFCKTMIRDFKEKIEAI</sequence>